<dbReference type="SUPFAM" id="SSF140996">
    <property type="entry name" value="Hermes dimerisation domain"/>
    <property type="match status" value="1"/>
</dbReference>
<dbReference type="InterPro" id="IPR012337">
    <property type="entry name" value="RNaseH-like_sf"/>
</dbReference>
<dbReference type="InterPro" id="IPR003656">
    <property type="entry name" value="Znf_BED"/>
</dbReference>
<evidence type="ECO:0000256" key="7">
    <source>
        <dbReference type="ARBA" id="ARBA00023242"/>
    </source>
</evidence>
<evidence type="ECO:0000256" key="6">
    <source>
        <dbReference type="ARBA" id="ARBA00023163"/>
    </source>
</evidence>
<feature type="region of interest" description="Disordered" evidence="9">
    <location>
        <begin position="62"/>
        <end position="99"/>
    </location>
</feature>
<dbReference type="GO" id="GO:0005634">
    <property type="term" value="C:nucleus"/>
    <property type="evidence" value="ECO:0007669"/>
    <property type="project" value="UniProtKB-SubCell"/>
</dbReference>
<keyword evidence="5" id="KW-0805">Transcription regulation</keyword>
<proteinExistence type="predicted"/>
<keyword evidence="2" id="KW-0479">Metal-binding</keyword>
<evidence type="ECO:0000259" key="10">
    <source>
        <dbReference type="PROSITE" id="PS50808"/>
    </source>
</evidence>
<dbReference type="Proteomes" id="UP001152888">
    <property type="component" value="Unassembled WGS sequence"/>
</dbReference>
<name>A0A9P0LGU6_ACAOB</name>
<keyword evidence="4" id="KW-0862">Zinc</keyword>
<keyword evidence="3 8" id="KW-0863">Zinc-finger</keyword>
<gene>
    <name evidence="11" type="ORF">ACAOBT_LOCUS21332</name>
</gene>
<protein>
    <recommendedName>
        <fullName evidence="10">BED-type domain-containing protein</fullName>
    </recommendedName>
</protein>
<evidence type="ECO:0000256" key="5">
    <source>
        <dbReference type="ARBA" id="ARBA00023015"/>
    </source>
</evidence>
<dbReference type="Pfam" id="PF02892">
    <property type="entry name" value="zf-BED"/>
    <property type="match status" value="1"/>
</dbReference>
<comment type="caution">
    <text evidence="11">The sequence shown here is derived from an EMBL/GenBank/DDBJ whole genome shotgun (WGS) entry which is preliminary data.</text>
</comment>
<dbReference type="PROSITE" id="PS50808">
    <property type="entry name" value="ZF_BED"/>
    <property type="match status" value="1"/>
</dbReference>
<organism evidence="11 12">
    <name type="scientific">Acanthoscelides obtectus</name>
    <name type="common">Bean weevil</name>
    <name type="synonym">Bruchus obtectus</name>
    <dbReference type="NCBI Taxonomy" id="200917"/>
    <lineage>
        <taxon>Eukaryota</taxon>
        <taxon>Metazoa</taxon>
        <taxon>Ecdysozoa</taxon>
        <taxon>Arthropoda</taxon>
        <taxon>Hexapoda</taxon>
        <taxon>Insecta</taxon>
        <taxon>Pterygota</taxon>
        <taxon>Neoptera</taxon>
        <taxon>Endopterygota</taxon>
        <taxon>Coleoptera</taxon>
        <taxon>Polyphaga</taxon>
        <taxon>Cucujiformia</taxon>
        <taxon>Chrysomeloidea</taxon>
        <taxon>Chrysomelidae</taxon>
        <taxon>Bruchinae</taxon>
        <taxon>Bruchini</taxon>
        <taxon>Acanthoscelides</taxon>
    </lineage>
</organism>
<accession>A0A9P0LGU6</accession>
<comment type="subcellular location">
    <subcellularLocation>
        <location evidence="1">Nucleus</location>
    </subcellularLocation>
</comment>
<evidence type="ECO:0000313" key="11">
    <source>
        <dbReference type="EMBL" id="CAH1993147.1"/>
    </source>
</evidence>
<dbReference type="EMBL" id="CAKOFQ010007165">
    <property type="protein sequence ID" value="CAH1993147.1"/>
    <property type="molecule type" value="Genomic_DNA"/>
</dbReference>
<evidence type="ECO:0000256" key="8">
    <source>
        <dbReference type="PROSITE-ProRule" id="PRU00027"/>
    </source>
</evidence>
<dbReference type="GO" id="GO:0009791">
    <property type="term" value="P:post-embryonic development"/>
    <property type="evidence" value="ECO:0007669"/>
    <property type="project" value="UniProtKB-ARBA"/>
</dbReference>
<keyword evidence="7" id="KW-0539">Nucleus</keyword>
<evidence type="ECO:0000256" key="4">
    <source>
        <dbReference type="ARBA" id="ARBA00022833"/>
    </source>
</evidence>
<sequence length="452" mass="51680">MSSKKSQVWTHFSEETGNKVKCLYCGQLLSVKNKSTSTLIRHIKLKHPTQPMIRHMVADEHPVEGGSSAVSQQLPQPREAPSTSSISGTKQPQASTFSRASKNPTITSYFHKPLTIISKQKEIDRQLICMITKEYHPFSIVEDKEFKHLLYLLNPNYKLPTRKTVSKSMIPAIYNETIDLVKRRLDRAFAVCLTTDGWTSRTNDSFYSVTAHYIAETENNILLSSDLLGCIYYRERHTAENISSKLRELIDDWQLTNKVAAIISDNAANIKATIRIGGWRFWGCFAHSLNLVTRSGLNEIKEVVDKIKNISSYFKRSSHAYSQLKASAERMDIPPLKLINDVATRWNSTYDMINRVLQMKNAIISTLSILNTSRRNEQDESEIDQLDNEEWLIAEQAIKVLDIFYLVTMAISSEKHVSASPIIFYYKQITKHLNSINLDTIMPQIENMIKKT</sequence>
<dbReference type="PANTHER" id="PTHR46481">
    <property type="entry name" value="ZINC FINGER BED DOMAIN-CONTAINING PROTEIN 4"/>
    <property type="match status" value="1"/>
</dbReference>
<keyword evidence="6" id="KW-0804">Transcription</keyword>
<feature type="compositionally biased region" description="Polar residues" evidence="9">
    <location>
        <begin position="68"/>
        <end position="99"/>
    </location>
</feature>
<dbReference type="SUPFAM" id="SSF57667">
    <property type="entry name" value="beta-beta-alpha zinc fingers"/>
    <property type="match status" value="1"/>
</dbReference>
<dbReference type="GO" id="GO:0008270">
    <property type="term" value="F:zinc ion binding"/>
    <property type="evidence" value="ECO:0007669"/>
    <property type="project" value="UniProtKB-KW"/>
</dbReference>
<reference evidence="11" key="1">
    <citation type="submission" date="2022-03" db="EMBL/GenBank/DDBJ databases">
        <authorList>
            <person name="Sayadi A."/>
        </authorList>
    </citation>
    <scope>NUCLEOTIDE SEQUENCE</scope>
</reference>
<evidence type="ECO:0000256" key="3">
    <source>
        <dbReference type="ARBA" id="ARBA00022771"/>
    </source>
</evidence>
<keyword evidence="12" id="KW-1185">Reference proteome</keyword>
<dbReference type="PANTHER" id="PTHR46481:SF10">
    <property type="entry name" value="ZINC FINGER BED DOMAIN-CONTAINING PROTEIN 39"/>
    <property type="match status" value="1"/>
</dbReference>
<dbReference type="InterPro" id="IPR052035">
    <property type="entry name" value="ZnF_BED_domain_contain"/>
</dbReference>
<dbReference type="AlphaFoldDB" id="A0A9P0LGU6"/>
<evidence type="ECO:0000256" key="2">
    <source>
        <dbReference type="ARBA" id="ARBA00022723"/>
    </source>
</evidence>
<dbReference type="GO" id="GO:0003677">
    <property type="term" value="F:DNA binding"/>
    <property type="evidence" value="ECO:0007669"/>
    <property type="project" value="InterPro"/>
</dbReference>
<dbReference type="SUPFAM" id="SSF53098">
    <property type="entry name" value="Ribonuclease H-like"/>
    <property type="match status" value="1"/>
</dbReference>
<feature type="domain" description="BED-type" evidence="10">
    <location>
        <begin position="3"/>
        <end position="54"/>
    </location>
</feature>
<evidence type="ECO:0000313" key="12">
    <source>
        <dbReference type="Proteomes" id="UP001152888"/>
    </source>
</evidence>
<dbReference type="InterPro" id="IPR036236">
    <property type="entry name" value="Znf_C2H2_sf"/>
</dbReference>
<dbReference type="SMART" id="SM00614">
    <property type="entry name" value="ZnF_BED"/>
    <property type="match status" value="1"/>
</dbReference>
<dbReference type="OrthoDB" id="6600430at2759"/>
<evidence type="ECO:0000256" key="1">
    <source>
        <dbReference type="ARBA" id="ARBA00004123"/>
    </source>
</evidence>
<evidence type="ECO:0000256" key="9">
    <source>
        <dbReference type="SAM" id="MobiDB-lite"/>
    </source>
</evidence>